<evidence type="ECO:0000313" key="3">
    <source>
        <dbReference type="Proteomes" id="UP001499854"/>
    </source>
</evidence>
<evidence type="ECO:0000313" key="2">
    <source>
        <dbReference type="EMBL" id="GAA1990764.1"/>
    </source>
</evidence>
<sequence length="366" mass="37891">MVFRRSAVVLGVSGIVVVALGAVFEPVAGPMVSKLPSNTDLTVHYSGTASLIDQTAVAKGDLLGALKNGVPLALDRRIHVTSTSGNTAIVGDDQTLKITGMPPMPDDHVYALDRKTLEAGPAPAGKTADPASGIPIGWPMSPSAHHPYRYYDPTTQTSSDFTYTGDTEVKGRGALSFHSQSAANPVKDKTLLATLPTALPKTVAQALASSPLPILPKETKALLTPEALAALPDQIPLSYTAVTTADGAADKEVGFPIMQHLQQKVILNVALPGQPPIPLIPVLSTDLTLTPESQQYLVDKADTASTQLLVIKVVVPVALVAIGVVLLVIAFLKRKPKAVVAAAPIEAGPAGAETAEPAADSGESEN</sequence>
<protein>
    <recommendedName>
        <fullName evidence="4">DUF3068 domain-containing protein</fullName>
    </recommendedName>
</protein>
<comment type="caution">
    <text evidence="2">The sequence shown here is derived from an EMBL/GenBank/DDBJ whole genome shotgun (WGS) entry which is preliminary data.</text>
</comment>
<dbReference type="Pfam" id="PF11271">
    <property type="entry name" value="PorA"/>
    <property type="match status" value="1"/>
</dbReference>
<proteinExistence type="predicted"/>
<gene>
    <name evidence="2" type="ORF">GCM10009838_62560</name>
</gene>
<keyword evidence="1" id="KW-0812">Transmembrane</keyword>
<evidence type="ECO:0000256" key="1">
    <source>
        <dbReference type="SAM" id="Phobius"/>
    </source>
</evidence>
<keyword evidence="1" id="KW-0472">Membrane</keyword>
<evidence type="ECO:0008006" key="4">
    <source>
        <dbReference type="Google" id="ProtNLM"/>
    </source>
</evidence>
<name>A0ABN2SQG4_9ACTN</name>
<reference evidence="2 3" key="1">
    <citation type="journal article" date="2019" name="Int. J. Syst. Evol. Microbiol.">
        <title>The Global Catalogue of Microorganisms (GCM) 10K type strain sequencing project: providing services to taxonomists for standard genome sequencing and annotation.</title>
        <authorList>
            <consortium name="The Broad Institute Genomics Platform"/>
            <consortium name="The Broad Institute Genome Sequencing Center for Infectious Disease"/>
            <person name="Wu L."/>
            <person name="Ma J."/>
        </authorList>
    </citation>
    <scope>NUCLEOTIDE SEQUENCE [LARGE SCALE GENOMIC DNA]</scope>
    <source>
        <strain evidence="2 3">JCM 16013</strain>
    </source>
</reference>
<keyword evidence="3" id="KW-1185">Reference proteome</keyword>
<keyword evidence="1" id="KW-1133">Transmembrane helix</keyword>
<organism evidence="2 3">
    <name type="scientific">Catenulispora subtropica</name>
    <dbReference type="NCBI Taxonomy" id="450798"/>
    <lineage>
        <taxon>Bacteria</taxon>
        <taxon>Bacillati</taxon>
        <taxon>Actinomycetota</taxon>
        <taxon>Actinomycetes</taxon>
        <taxon>Catenulisporales</taxon>
        <taxon>Catenulisporaceae</taxon>
        <taxon>Catenulispora</taxon>
    </lineage>
</organism>
<dbReference type="EMBL" id="BAAAQM010000044">
    <property type="protein sequence ID" value="GAA1990764.1"/>
    <property type="molecule type" value="Genomic_DNA"/>
</dbReference>
<dbReference type="InterPro" id="IPR021424">
    <property type="entry name" value="PorA"/>
</dbReference>
<dbReference type="RefSeq" id="WP_344660750.1">
    <property type="nucleotide sequence ID" value="NZ_BAAAQM010000044.1"/>
</dbReference>
<feature type="transmembrane region" description="Helical" evidence="1">
    <location>
        <begin position="309"/>
        <end position="332"/>
    </location>
</feature>
<dbReference type="Proteomes" id="UP001499854">
    <property type="component" value="Unassembled WGS sequence"/>
</dbReference>
<accession>A0ABN2SQG4</accession>